<dbReference type="PIRSF" id="PIRSF500210">
    <property type="entry name" value="FBPtase"/>
    <property type="match status" value="1"/>
</dbReference>
<dbReference type="InterPro" id="IPR000146">
    <property type="entry name" value="FBPase_class-1"/>
</dbReference>
<dbReference type="InterPro" id="IPR020548">
    <property type="entry name" value="Fructose_bisphosphatase_AS"/>
</dbReference>
<dbReference type="EC" id="3.1.3.11" evidence="4 12"/>
<keyword evidence="7 12" id="KW-0378">Hydrolase</keyword>
<evidence type="ECO:0000313" key="16">
    <source>
        <dbReference type="EMBL" id="MBK9717997.1"/>
    </source>
</evidence>
<comment type="similarity">
    <text evidence="3 12 13">Belongs to the FBPase class 1 family.</text>
</comment>
<comment type="subcellular location">
    <subcellularLocation>
        <location evidence="12">Cytoplasm</location>
    </subcellularLocation>
</comment>
<feature type="binding site" evidence="12">
    <location>
        <position position="118"/>
    </location>
    <ligand>
        <name>Mg(2+)</name>
        <dbReference type="ChEBI" id="CHEBI:18420"/>
        <label>2</label>
    </ligand>
</feature>
<dbReference type="HAMAP" id="MF_01855">
    <property type="entry name" value="FBPase_class1"/>
    <property type="match status" value="1"/>
</dbReference>
<evidence type="ECO:0000256" key="13">
    <source>
        <dbReference type="RuleBase" id="RU000508"/>
    </source>
</evidence>
<gene>
    <name evidence="12 16" type="primary">fbp</name>
    <name evidence="16" type="ORF">IPO85_10890</name>
</gene>
<evidence type="ECO:0000256" key="10">
    <source>
        <dbReference type="ARBA" id="ARBA00072069"/>
    </source>
</evidence>
<proteinExistence type="inferred from homology"/>
<dbReference type="SUPFAM" id="SSF56655">
    <property type="entry name" value="Carbohydrate phosphatase"/>
    <property type="match status" value="1"/>
</dbReference>
<keyword evidence="8 12" id="KW-0460">Magnesium</keyword>
<name>A0A9D7SAB4_9BACT</name>
<dbReference type="PRINTS" id="PR00115">
    <property type="entry name" value="F16BPHPHTASE"/>
</dbReference>
<evidence type="ECO:0000256" key="5">
    <source>
        <dbReference type="ARBA" id="ARBA00022490"/>
    </source>
</evidence>
<dbReference type="PANTHER" id="PTHR11556:SF35">
    <property type="entry name" value="SEDOHEPTULOSE-1,7-BISPHOSPHATASE, CHLOROPLASTIC"/>
    <property type="match status" value="1"/>
</dbReference>
<dbReference type="CDD" id="cd00354">
    <property type="entry name" value="FBPase"/>
    <property type="match status" value="1"/>
</dbReference>
<evidence type="ECO:0000256" key="7">
    <source>
        <dbReference type="ARBA" id="ARBA00022801"/>
    </source>
</evidence>
<evidence type="ECO:0000256" key="8">
    <source>
        <dbReference type="ARBA" id="ARBA00022842"/>
    </source>
</evidence>
<keyword evidence="6 12" id="KW-0479">Metal-binding</keyword>
<dbReference type="PIRSF" id="PIRSF000904">
    <property type="entry name" value="FBPtase_SBPase"/>
    <property type="match status" value="1"/>
</dbReference>
<dbReference type="InterPro" id="IPR044015">
    <property type="entry name" value="FBPase_C_dom"/>
</dbReference>
<dbReference type="GO" id="GO:0006094">
    <property type="term" value="P:gluconeogenesis"/>
    <property type="evidence" value="ECO:0007669"/>
    <property type="project" value="UniProtKB-UniRule"/>
</dbReference>
<evidence type="ECO:0000313" key="17">
    <source>
        <dbReference type="Proteomes" id="UP000808349"/>
    </source>
</evidence>
<sequence>MMRRITLDEFIVQSQHGYSDASGEFSGLLRHLGIAAKIVNRIVNKIGLMDMMGVDGHVNATGDTVQKLDMYANDLMIEYLQNSGICAGVASEELEDFVPFEKNLSGSSNYIVVIDPLDGSSNIDVNISVGTIFGIYKRITDENSPLTKEDFCQKGSELVASGYVLYGTSTMMVYTYGDGVNGFTYDRGVGEFCLSHPQMKMPESGKYYSINQGYYKQFSPNIRSYIDLCSDKNYMLRYIGSMVADVHRTLCLGGIFLYPKTTKNPEGKLRLLYECNPLSHIVEQAGGMSINENKERILDLPITELHQRCSIIIGSKKAVEEVMTLL</sequence>
<evidence type="ECO:0000256" key="4">
    <source>
        <dbReference type="ARBA" id="ARBA00013093"/>
    </source>
</evidence>
<dbReference type="PROSITE" id="PS00124">
    <property type="entry name" value="FBPASE"/>
    <property type="match status" value="1"/>
</dbReference>
<evidence type="ECO:0000256" key="12">
    <source>
        <dbReference type="HAMAP-Rule" id="MF_01855"/>
    </source>
</evidence>
<feature type="binding site" evidence="12">
    <location>
        <position position="211"/>
    </location>
    <ligand>
        <name>substrate</name>
    </ligand>
</feature>
<dbReference type="NCBIfam" id="NF006778">
    <property type="entry name" value="PRK09293.1-1"/>
    <property type="match status" value="1"/>
</dbReference>
<dbReference type="PANTHER" id="PTHR11556">
    <property type="entry name" value="FRUCTOSE-1,6-BISPHOSPHATASE-RELATED"/>
    <property type="match status" value="1"/>
</dbReference>
<feature type="binding site" evidence="12">
    <location>
        <position position="274"/>
    </location>
    <ligand>
        <name>Mg(2+)</name>
        <dbReference type="ChEBI" id="CHEBI:18420"/>
        <label>2</label>
    </ligand>
</feature>
<evidence type="ECO:0000256" key="1">
    <source>
        <dbReference type="ARBA" id="ARBA00001273"/>
    </source>
</evidence>
<accession>A0A9D7SAB4</accession>
<dbReference type="GO" id="GO:0030388">
    <property type="term" value="P:fructose 1,6-bisphosphate metabolic process"/>
    <property type="evidence" value="ECO:0007669"/>
    <property type="project" value="TreeGrafter"/>
</dbReference>
<dbReference type="GO" id="GO:0006002">
    <property type="term" value="P:fructose 6-phosphate metabolic process"/>
    <property type="evidence" value="ECO:0007669"/>
    <property type="project" value="TreeGrafter"/>
</dbReference>
<dbReference type="GO" id="GO:0005829">
    <property type="term" value="C:cytosol"/>
    <property type="evidence" value="ECO:0007669"/>
    <property type="project" value="TreeGrafter"/>
</dbReference>
<keyword evidence="5 12" id="KW-0963">Cytoplasm</keyword>
<comment type="cofactor">
    <cofactor evidence="12">
        <name>Mg(2+)</name>
        <dbReference type="ChEBI" id="CHEBI:18420"/>
    </cofactor>
    <text evidence="12">Binds 2 magnesium ions per subunit.</text>
</comment>
<dbReference type="Gene3D" id="3.40.190.80">
    <property type="match status" value="1"/>
</dbReference>
<comment type="subunit">
    <text evidence="12">Homotetramer.</text>
</comment>
<dbReference type="AlphaFoldDB" id="A0A9D7SAB4"/>
<reference evidence="16 17" key="1">
    <citation type="submission" date="2020-10" db="EMBL/GenBank/DDBJ databases">
        <title>Connecting structure to function with the recovery of over 1000 high-quality activated sludge metagenome-assembled genomes encoding full-length rRNA genes using long-read sequencing.</title>
        <authorList>
            <person name="Singleton C.M."/>
            <person name="Petriglieri F."/>
            <person name="Kristensen J.M."/>
            <person name="Kirkegaard R.H."/>
            <person name="Michaelsen T.Y."/>
            <person name="Andersen M.H."/>
            <person name="Karst S.M."/>
            <person name="Dueholm M.S."/>
            <person name="Nielsen P.H."/>
            <person name="Albertsen M."/>
        </authorList>
    </citation>
    <scope>NUCLEOTIDE SEQUENCE [LARGE SCALE GENOMIC DNA]</scope>
    <source>
        <strain evidence="16">Ribe_18-Q3-R11-54_BAT3C.373</strain>
    </source>
</reference>
<feature type="domain" description="Fructose-1-6-bisphosphatase class 1 C-terminal" evidence="15">
    <location>
        <begin position="201"/>
        <end position="324"/>
    </location>
</feature>
<dbReference type="Proteomes" id="UP000808349">
    <property type="component" value="Unassembled WGS sequence"/>
</dbReference>
<dbReference type="GO" id="GO:0006000">
    <property type="term" value="P:fructose metabolic process"/>
    <property type="evidence" value="ECO:0007669"/>
    <property type="project" value="TreeGrafter"/>
</dbReference>
<feature type="binding site" evidence="12">
    <location>
        <position position="115"/>
    </location>
    <ligand>
        <name>Mg(2+)</name>
        <dbReference type="ChEBI" id="CHEBI:18420"/>
        <label>2</label>
    </ligand>
</feature>
<dbReference type="InterPro" id="IPR033391">
    <property type="entry name" value="FBPase_N"/>
</dbReference>
<evidence type="ECO:0000256" key="6">
    <source>
        <dbReference type="ARBA" id="ARBA00022723"/>
    </source>
</evidence>
<dbReference type="GO" id="GO:0042132">
    <property type="term" value="F:fructose 1,6-bisphosphate 1-phosphatase activity"/>
    <property type="evidence" value="ECO:0007669"/>
    <property type="project" value="UniProtKB-UniRule"/>
</dbReference>
<dbReference type="GO" id="GO:0000287">
    <property type="term" value="F:magnesium ion binding"/>
    <property type="evidence" value="ECO:0007669"/>
    <property type="project" value="UniProtKB-UniRule"/>
</dbReference>
<evidence type="ECO:0000259" key="14">
    <source>
        <dbReference type="Pfam" id="PF00316"/>
    </source>
</evidence>
<feature type="binding site" evidence="12">
    <location>
        <begin position="118"/>
        <end position="121"/>
    </location>
    <ligand>
        <name>substrate</name>
    </ligand>
</feature>
<feature type="domain" description="Fructose-1-6-bisphosphatase class I N-terminal" evidence="14">
    <location>
        <begin position="5"/>
        <end position="197"/>
    </location>
</feature>
<dbReference type="InterPro" id="IPR028343">
    <property type="entry name" value="FBPtase"/>
</dbReference>
<evidence type="ECO:0000256" key="2">
    <source>
        <dbReference type="ARBA" id="ARBA00005215"/>
    </source>
</evidence>
<comment type="pathway">
    <text evidence="2">Carbohydrate biosynthesis; Calvin cycle.</text>
</comment>
<comment type="caution">
    <text evidence="16">The sequence shown here is derived from an EMBL/GenBank/DDBJ whole genome shotgun (WGS) entry which is preliminary data.</text>
</comment>
<dbReference type="EMBL" id="JADKFW010000007">
    <property type="protein sequence ID" value="MBK9717997.1"/>
    <property type="molecule type" value="Genomic_DNA"/>
</dbReference>
<feature type="binding site" evidence="12">
    <location>
        <position position="238"/>
    </location>
    <ligand>
        <name>substrate</name>
    </ligand>
</feature>
<feature type="binding site" evidence="12">
    <location>
        <position position="92"/>
    </location>
    <ligand>
        <name>Mg(2+)</name>
        <dbReference type="ChEBI" id="CHEBI:18420"/>
        <label>1</label>
    </ligand>
</feature>
<feature type="binding site" evidence="12">
    <location>
        <position position="268"/>
    </location>
    <ligand>
        <name>substrate</name>
    </ligand>
</feature>
<evidence type="ECO:0000259" key="15">
    <source>
        <dbReference type="Pfam" id="PF18913"/>
    </source>
</evidence>
<evidence type="ECO:0000256" key="3">
    <source>
        <dbReference type="ARBA" id="ARBA00010941"/>
    </source>
</evidence>
<feature type="binding site" evidence="12">
    <location>
        <position position="115"/>
    </location>
    <ligand>
        <name>Mg(2+)</name>
        <dbReference type="ChEBI" id="CHEBI:18420"/>
        <label>1</label>
    </ligand>
</feature>
<dbReference type="Gene3D" id="3.30.540.10">
    <property type="entry name" value="Fructose-1,6-Bisphosphatase, subunit A, domain 1"/>
    <property type="match status" value="1"/>
</dbReference>
<organism evidence="16 17">
    <name type="scientific">Candidatus Defluviibacterium haderslevense</name>
    <dbReference type="NCBI Taxonomy" id="2981993"/>
    <lineage>
        <taxon>Bacteria</taxon>
        <taxon>Pseudomonadati</taxon>
        <taxon>Bacteroidota</taxon>
        <taxon>Saprospiria</taxon>
        <taxon>Saprospirales</taxon>
        <taxon>Saprospiraceae</taxon>
        <taxon>Candidatus Defluviibacterium</taxon>
    </lineage>
</organism>
<comment type="catalytic activity">
    <reaction evidence="1 12">
        <text>beta-D-fructose 1,6-bisphosphate + H2O = beta-D-fructose 6-phosphate + phosphate</text>
        <dbReference type="Rhea" id="RHEA:11064"/>
        <dbReference type="ChEBI" id="CHEBI:15377"/>
        <dbReference type="ChEBI" id="CHEBI:32966"/>
        <dbReference type="ChEBI" id="CHEBI:43474"/>
        <dbReference type="ChEBI" id="CHEBI:57634"/>
        <dbReference type="EC" id="3.1.3.11"/>
    </reaction>
</comment>
<dbReference type="GO" id="GO:0005986">
    <property type="term" value="P:sucrose biosynthetic process"/>
    <property type="evidence" value="ECO:0007669"/>
    <property type="project" value="TreeGrafter"/>
</dbReference>
<dbReference type="FunFam" id="3.40.190.80:FF:000001">
    <property type="entry name" value="Fructose-1,6-bisphosphatase class 1"/>
    <property type="match status" value="1"/>
</dbReference>
<comment type="caution">
    <text evidence="12">Lacks conserved residue(s) required for the propagation of feature annotation.</text>
</comment>
<evidence type="ECO:0000256" key="9">
    <source>
        <dbReference type="ARBA" id="ARBA00023277"/>
    </source>
</evidence>
<dbReference type="Pfam" id="PF00316">
    <property type="entry name" value="FBPase"/>
    <property type="match status" value="1"/>
</dbReference>
<evidence type="ECO:0000256" key="11">
    <source>
        <dbReference type="ARBA" id="ARBA00081210"/>
    </source>
</evidence>
<dbReference type="FunFam" id="3.30.540.10:FF:000002">
    <property type="entry name" value="Fructose-1,6-bisphosphatase class 1"/>
    <property type="match status" value="1"/>
</dbReference>
<protein>
    <recommendedName>
        <fullName evidence="10 12">Fructose-1,6-bisphosphatase class 1</fullName>
        <shortName evidence="12">FBPase class 1</shortName>
        <ecNumber evidence="4 12">3.1.3.11</ecNumber>
    </recommendedName>
    <alternativeName>
        <fullName evidence="11 12">D-fructose-1,6-bisphosphate 1-phosphohydrolase class 1</fullName>
    </alternativeName>
</protein>
<keyword evidence="9 12" id="KW-0119">Carbohydrate metabolism</keyword>
<feature type="binding site" evidence="12">
    <location>
        <position position="117"/>
    </location>
    <ligand>
        <name>Mg(2+)</name>
        <dbReference type="ChEBI" id="CHEBI:18420"/>
        <label>1</label>
    </ligand>
</feature>
<dbReference type="Pfam" id="PF18913">
    <property type="entry name" value="FBPase_C"/>
    <property type="match status" value="1"/>
</dbReference>